<evidence type="ECO:0000313" key="2">
    <source>
        <dbReference type="Proteomes" id="UP000184526"/>
    </source>
</evidence>
<dbReference type="EMBL" id="FQXP01000007">
    <property type="protein sequence ID" value="SHH94731.1"/>
    <property type="molecule type" value="Genomic_DNA"/>
</dbReference>
<dbReference type="Proteomes" id="UP000184526">
    <property type="component" value="Unassembled WGS sequence"/>
</dbReference>
<dbReference type="RefSeq" id="WP_278336837.1">
    <property type="nucleotide sequence ID" value="NZ_FQXP01000007.1"/>
</dbReference>
<proteinExistence type="predicted"/>
<keyword evidence="2" id="KW-1185">Reference proteome</keyword>
<reference evidence="1 2" key="1">
    <citation type="submission" date="2016-11" db="EMBL/GenBank/DDBJ databases">
        <authorList>
            <person name="Jaros S."/>
            <person name="Januszkiewicz K."/>
            <person name="Wedrychowicz H."/>
        </authorList>
    </citation>
    <scope>NUCLEOTIDE SEQUENCE [LARGE SCALE GENOMIC DNA]</scope>
    <source>
        <strain evidence="1 2">DSM 3089</strain>
    </source>
</reference>
<protein>
    <submittedName>
        <fullName evidence="1">Uncharacterized protein</fullName>
    </submittedName>
</protein>
<dbReference type="AlphaFoldDB" id="A0A1M5X4J9"/>
<gene>
    <name evidence="1" type="ORF">SAMN02745196_01997</name>
</gene>
<name>A0A1M5X4J9_9CLOT</name>
<accession>A0A1M5X4J9</accession>
<sequence>MKLEFTTSMDDIKDASIISSKTNPIIKKKRIFFNRFILYQLY</sequence>
<evidence type="ECO:0000313" key="1">
    <source>
        <dbReference type="EMBL" id="SHH94731.1"/>
    </source>
</evidence>
<organism evidence="1 2">
    <name type="scientific">Clostridium collagenovorans DSM 3089</name>
    <dbReference type="NCBI Taxonomy" id="1121306"/>
    <lineage>
        <taxon>Bacteria</taxon>
        <taxon>Bacillati</taxon>
        <taxon>Bacillota</taxon>
        <taxon>Clostridia</taxon>
        <taxon>Eubacteriales</taxon>
        <taxon>Clostridiaceae</taxon>
        <taxon>Clostridium</taxon>
    </lineage>
</organism>